<evidence type="ECO:0000256" key="6">
    <source>
        <dbReference type="ARBA" id="ARBA00023136"/>
    </source>
</evidence>
<dbReference type="Gene3D" id="2.40.128.260">
    <property type="entry name" value="Type IV secretion system, VirB10/TraB/TrbI"/>
    <property type="match status" value="2"/>
</dbReference>
<comment type="caution">
    <text evidence="9">The sequence shown here is derived from an EMBL/GenBank/DDBJ whole genome shotgun (WGS) entry which is preliminary data.</text>
</comment>
<evidence type="ECO:0000256" key="4">
    <source>
        <dbReference type="ARBA" id="ARBA00022692"/>
    </source>
</evidence>
<dbReference type="AlphaFoldDB" id="A0A226X5I1"/>
<comment type="similarity">
    <text evidence="2">Belongs to the TrbI/VirB10 family.</text>
</comment>
<feature type="region of interest" description="Disordered" evidence="7">
    <location>
        <begin position="1"/>
        <end position="31"/>
    </location>
</feature>
<sequence length="402" mass="41404">MNSLNNPEGGEEPSVIDSISGERGLPSLKPTRKKSNVSKLWVVLAVIAALAVAAAGAAIFVKRLSERHLQERDDARTLAKQQTKDDGSGHDFGADKDRLEKERAAQAQRDALLAAARPAGASGVLAPAGAIAVAPVGGQGTQAGSGAKPVHIETVAERRLDGDVVLKLGKDDTAPADAHAAAAAPGGSAQSGLDGRLKPSTLASVTASRFADLTYLLTRGTTIPCVTKTKIVTTYAGMTSCIVTKDVYSADGHTLLVEKNSEATGEQGSALLQGQARVFVLWSRIVTPSGVTLNVDSPGADALGASGHEAYVDNHLAARFGGALMLSVIGTASQALSSRSVGGGNSQVNLSTTSSNTDDLATETLKNTINIPPTGYVNQGSAINIFVARDVDFRSVYELVTQ</sequence>
<keyword evidence="3" id="KW-1003">Cell membrane</keyword>
<accession>A0A226X5I1</accession>
<dbReference type="EMBL" id="MTHB01000057">
    <property type="protein sequence ID" value="OXC78613.1"/>
    <property type="molecule type" value="Genomic_DNA"/>
</dbReference>
<organism evidence="9 10">
    <name type="scientific">Caballeronia sordidicola</name>
    <name type="common">Burkholderia sordidicola</name>
    <dbReference type="NCBI Taxonomy" id="196367"/>
    <lineage>
        <taxon>Bacteria</taxon>
        <taxon>Pseudomonadati</taxon>
        <taxon>Pseudomonadota</taxon>
        <taxon>Betaproteobacteria</taxon>
        <taxon>Burkholderiales</taxon>
        <taxon>Burkholderiaceae</taxon>
        <taxon>Caballeronia</taxon>
    </lineage>
</organism>
<evidence type="ECO:0000256" key="8">
    <source>
        <dbReference type="SAM" id="Phobius"/>
    </source>
</evidence>
<keyword evidence="4 8" id="KW-0812">Transmembrane</keyword>
<comment type="subcellular location">
    <subcellularLocation>
        <location evidence="1">Cell membrane</location>
        <topology evidence="1">Single-pass membrane protein</topology>
    </subcellularLocation>
</comment>
<evidence type="ECO:0000256" key="2">
    <source>
        <dbReference type="ARBA" id="ARBA00010265"/>
    </source>
</evidence>
<feature type="region of interest" description="Disordered" evidence="7">
    <location>
        <begin position="72"/>
        <end position="94"/>
    </location>
</feature>
<evidence type="ECO:0000256" key="7">
    <source>
        <dbReference type="SAM" id="MobiDB-lite"/>
    </source>
</evidence>
<dbReference type="Pfam" id="PF03743">
    <property type="entry name" value="TrbI"/>
    <property type="match status" value="1"/>
</dbReference>
<protein>
    <submittedName>
        <fullName evidence="9">Inner membrane protein forms channel for type IV secretion of T-DNA complex (VirB10)</fullName>
    </submittedName>
</protein>
<dbReference type="Proteomes" id="UP000214720">
    <property type="component" value="Unassembled WGS sequence"/>
</dbReference>
<evidence type="ECO:0000313" key="9">
    <source>
        <dbReference type="EMBL" id="OXC78613.1"/>
    </source>
</evidence>
<keyword evidence="5 8" id="KW-1133">Transmembrane helix</keyword>
<name>A0A226X5I1_CABSO</name>
<evidence type="ECO:0000256" key="5">
    <source>
        <dbReference type="ARBA" id="ARBA00022989"/>
    </source>
</evidence>
<gene>
    <name evidence="9" type="ORF">BSU04_10815</name>
</gene>
<dbReference type="InterPro" id="IPR005498">
    <property type="entry name" value="T4SS_VirB10/TraB/TrbI"/>
</dbReference>
<dbReference type="InterPro" id="IPR047695">
    <property type="entry name" value="T4SS_VirB10/PtlG"/>
</dbReference>
<feature type="transmembrane region" description="Helical" evidence="8">
    <location>
        <begin position="40"/>
        <end position="61"/>
    </location>
</feature>
<dbReference type="InterPro" id="IPR042217">
    <property type="entry name" value="T4SS_VirB10/TrbI"/>
</dbReference>
<dbReference type="CDD" id="cd16429">
    <property type="entry name" value="VirB10"/>
    <property type="match status" value="1"/>
</dbReference>
<dbReference type="GO" id="GO:0005886">
    <property type="term" value="C:plasma membrane"/>
    <property type="evidence" value="ECO:0007669"/>
    <property type="project" value="UniProtKB-SubCell"/>
</dbReference>
<evidence type="ECO:0000256" key="3">
    <source>
        <dbReference type="ARBA" id="ARBA00022475"/>
    </source>
</evidence>
<dbReference type="NCBIfam" id="NF038091">
    <property type="entry name" value="T4SS_VirB10"/>
    <property type="match status" value="1"/>
</dbReference>
<evidence type="ECO:0000256" key="1">
    <source>
        <dbReference type="ARBA" id="ARBA00004162"/>
    </source>
</evidence>
<evidence type="ECO:0000313" key="10">
    <source>
        <dbReference type="Proteomes" id="UP000214720"/>
    </source>
</evidence>
<dbReference type="RefSeq" id="WP_089160511.1">
    <property type="nucleotide sequence ID" value="NZ_MTHB01000057.1"/>
</dbReference>
<dbReference type="OrthoDB" id="9766860at2"/>
<reference evidence="10" key="1">
    <citation type="submission" date="2017-01" db="EMBL/GenBank/DDBJ databases">
        <title>Genome Analysis of Deinococcus marmoris KOPRI26562.</title>
        <authorList>
            <person name="Kim J.H."/>
            <person name="Oh H.-M."/>
        </authorList>
    </citation>
    <scope>NUCLEOTIDE SEQUENCE [LARGE SCALE GENOMIC DNA]</scope>
    <source>
        <strain evidence="10">PAMC 26633</strain>
    </source>
</reference>
<keyword evidence="6 8" id="KW-0472">Membrane</keyword>
<proteinExistence type="inferred from homology"/>